<protein>
    <submittedName>
        <fullName evidence="1">Uncharacterized protein</fullName>
    </submittedName>
</protein>
<evidence type="ECO:0000313" key="1">
    <source>
        <dbReference type="EnsemblMetazoa" id="G10498.1:cds"/>
    </source>
</evidence>
<evidence type="ECO:0000313" key="2">
    <source>
        <dbReference type="Proteomes" id="UP000005408"/>
    </source>
</evidence>
<dbReference type="EnsemblMetazoa" id="G10498.1">
    <property type="protein sequence ID" value="G10498.1:cds"/>
    <property type="gene ID" value="G10498"/>
</dbReference>
<dbReference type="InterPro" id="IPR036116">
    <property type="entry name" value="FN3_sf"/>
</dbReference>
<dbReference type="CDD" id="cd00063">
    <property type="entry name" value="FN3"/>
    <property type="match status" value="1"/>
</dbReference>
<reference evidence="1" key="1">
    <citation type="submission" date="2022-08" db="UniProtKB">
        <authorList>
            <consortium name="EnsemblMetazoa"/>
        </authorList>
    </citation>
    <scope>IDENTIFICATION</scope>
    <source>
        <strain evidence="1">05x7-T-G4-1.051#20</strain>
    </source>
</reference>
<organism evidence="1 2">
    <name type="scientific">Magallana gigas</name>
    <name type="common">Pacific oyster</name>
    <name type="synonym">Crassostrea gigas</name>
    <dbReference type="NCBI Taxonomy" id="29159"/>
    <lineage>
        <taxon>Eukaryota</taxon>
        <taxon>Metazoa</taxon>
        <taxon>Spiralia</taxon>
        <taxon>Lophotrochozoa</taxon>
        <taxon>Mollusca</taxon>
        <taxon>Bivalvia</taxon>
        <taxon>Autobranchia</taxon>
        <taxon>Pteriomorphia</taxon>
        <taxon>Ostreida</taxon>
        <taxon>Ostreoidea</taxon>
        <taxon>Ostreidae</taxon>
        <taxon>Magallana</taxon>
    </lineage>
</organism>
<dbReference type="Proteomes" id="UP000005408">
    <property type="component" value="Unassembled WGS sequence"/>
</dbReference>
<dbReference type="PANTHER" id="PTHR16897:SF2">
    <property type="entry name" value="OS03G0226600 PROTEIN"/>
    <property type="match status" value="1"/>
</dbReference>
<accession>A0A8W8HPR0</accession>
<dbReference type="SUPFAM" id="SSF49265">
    <property type="entry name" value="Fibronectin type III"/>
    <property type="match status" value="2"/>
</dbReference>
<proteinExistence type="predicted"/>
<dbReference type="PANTHER" id="PTHR16897">
    <property type="entry name" value="OS10G0105400 PROTEIN"/>
    <property type="match status" value="1"/>
</dbReference>
<name>A0A8W8HPR0_MAGGI</name>
<sequence length="2614" mass="293073">MFESKTYHYGRSSAQRTLCYFYDDQAPRHCSDLGTCTYSPLQLSVDITNASTLSVSFTGWSDVDIDGTSSIFASGISHLEITLHEMEYSNGILKMKQNSNIPKTVCHNCSHFVINITHTDDPILYGVVVEVVDVALNPRQARRFVLYDASSQMKIHKHFDLRVTSASEKTNFRWQTDHGSLCYNWTNRYYNDKFVHYNPLSPIDAGVHNHFTRVYEQTTGKFPVTGTANIHGITSFRYTIQKDLVDMVSDQLTPNFPEENICVPVSGVNDGNTITFRISANDIIGHEIKESVVHHIDSSPPEISNAWLIRDGTREIFVHNMKDLSAMTLQFKAFDVHSGLVRVHWSIRNEEDSTVFGNGALGVYSIANCAISKHCYCPSIGECQLMNYTLVMNSLVVNDTHIGEHHRKYMIELEVVNHAALRTTESVTILVDESAPETGVVREGSQGSSDIDYISEPNITIYWRGFIDHESGIKFYRLGLSNSCLSLEELWHPNSSNFEYYDTEELSMHVLISSEEKMYSSVIAFNNAMEPSKVGCSDGILVDRTPPIISNVSIKNLRINPSIGCADGSFWYVNEDLIKTKVACNSTCSSNDLLINVLPENPIKSKTTKDVCLLPAFTNEYLYIGNDLLDISWNISDIESQIQEVFIGIGSSQSSILSPDISGYSKTHHNTFYRLRHSGLGGNGIVFVFIKAVNKAKKETAVAIGPIIVDETPPLCLNKPTTDLTKDLVIVSWSTDDFEDNQQIGNLKTIYYRLVSKGSMVRTDFAKWTNHSLCSNGRNCVTFFLSEIQHIDMGSGRVYQVEFHAYNDAGHFCEILSQNIILPSPFLPTRGMVYDVDVVTSEEDAYVEDIDASFTLDSFCVYLKGIHHLESLIYELGVGLKGYYKILLRVCFRSKCIPGGYSDGFYLESNDPEFGSFSAELDSDSEECVDIQLHFQEFRCSYPLDTFAKFYRWEIFTDGDTDGSIQLTDYKIHVNNTGEIRTCIIMPGHPHRALRACLEGYCRSGKVSKTCTFINVIQDPNYYNKGVVYDLDARSEFFSALDAYKYTRNIGNKLKELHTNEINYRAQFFRPGAFIIGVGKTINVWCISKSARVPMRCEEDDSCLELKRETGGLVKFSSKLPMEYNTMYYICVNITSNVSSSQCSNGFIIDRDPPSKGEVYIKTKKNGYITDDSRLDIHWHGFTDDNKFRNLGYPSSIQFYEIAIGTKKETGDVLTIQNVGLLSAISISNTSLVGGTSYYFSVKAHDHAGNFMTGSSKPYIFDKTPPTHGDVYVGYYLNHKSYVKPSRLLVQCIGFLDHESGIEKFEIGVGSTKESADVFPLFDHHYTNTPIEVPAHNILFDGHVYYIIVVVWNYAGLSTSGFSNPFIFDSSPPEKGVVREGHAHNQRDEDYTTDSTVHIHWTEFVDKHSPIDYYRIGLGSGVGLLDIHNFIYIGKKQEWTWTLSFIPGKRYFSTVEGCNMAGLCSQTSSNGIVIDSSPPVPGFVSIGAENVKYIPQRSSLSLEWGNFADIQSGIVHYEICVGTSKLNCNILRWKNVRLEQTALLLNLALPTNQDLYAAVKATNRVGLSTRQTSHSFRVDDTPPTVTKLPRFISSEDASSIYDSSVVRVEWGFDDKESPIKMTLLSLRLQDGAHSEIDNIVVNSKDMFVRSLSSKEWLKDGDSYYVVVTSCNMAGLCESIKSETVVFDGTPPIHGHVLDGGTWSNANSTIILKWKSYDDPESGISSYFITIGKTHNGMDISRGIVNVVHNGDEKSIQTGVFNISELIKSGDKIVFSIWARNKASLNGTIRRLTFIAVSNDQNNTGGNLIVERHSCSVSYCTNECTCTILGGKCNHIQNTHECTKSNNSQMSVNSKIALRILGSPSDDWTSSTRCLGVEWHSQNITVLRYEWSIGLNHMPYGYGIFDTTIEQIWRDISLQTRVVHCLPKKRQLLNGRQYVAYLRTWVTENEYILTQSKPIIIDTTRPSIRRGRFIIDSDAACIRDKEFANNKALKTCWKGVFADEQSGIKEFIMMIGVSPGGHEISGIQSVGLATNFSWNFPDLEPGVKYYSSVEAVNFVGQSTKLTSDGITIDSTPPDSGIVFTTKFFHNERWLKETSAISASWEGFTDFESSIDHYILSVIDADQNDIVQDLNVGFLNKYTITDLLLIHGMSYFINVKAVDMAGHISNISRSEAMTVDKTMPEGIFCKTFLEHSNVTTKILTNQKQVIKDVFRLNHSTLYKVVIDGELDIDIHDMVIDIDGNLYEVALNEQSSEISFMSKTSTSGIGVYVNSPQNQSLSLRITMLECKVSEISDIEALVVRQISPNFLTIAANVMDKESDIRHVEMYFGTHTRGRQLKTIKATSPFTIHKGNEVASQNLKNWEMSRDLFSCQSRLSIPHGSIVFPSVQCFNRVGLQTVVNRNLPVVVSFDSPLPLSKDVHFVVNSVKVQNSVNVQQISTTLYFHWPVFSDISGISKYSVCIKSDNLVVYDWQSIGRHNYFSADEILLATTRNYTVLVSGTNVGGRTSDPINGSISVINVVPVQTGNSCFANETINGNVLVTWTDVFSLTTEMEPYYIVYLGSDFGFSDLLQNFKTSNTEYLLSTKPKQVYAVITAKYATGSESTYRELININNF</sequence>
<dbReference type="InterPro" id="IPR003961">
    <property type="entry name" value="FN3_dom"/>
</dbReference>
<keyword evidence="2" id="KW-1185">Reference proteome</keyword>